<dbReference type="AlphaFoldDB" id="A0A7I5EAC4"/>
<feature type="region of interest" description="Disordered" evidence="1">
    <location>
        <begin position="36"/>
        <end position="55"/>
    </location>
</feature>
<evidence type="ECO:0000256" key="1">
    <source>
        <dbReference type="SAM" id="MobiDB-lite"/>
    </source>
</evidence>
<keyword evidence="2" id="KW-1185">Reference proteome</keyword>
<protein>
    <submittedName>
        <fullName evidence="3">Uncharacterized protein</fullName>
    </submittedName>
</protein>
<reference evidence="3" key="1">
    <citation type="submission" date="2020-12" db="UniProtKB">
        <authorList>
            <consortium name="WormBaseParasite"/>
        </authorList>
    </citation>
    <scope>IDENTIFICATION</scope>
    <source>
        <strain evidence="3">MHco3</strain>
    </source>
</reference>
<evidence type="ECO:0000313" key="2">
    <source>
        <dbReference type="Proteomes" id="UP000025227"/>
    </source>
</evidence>
<accession>A0A7I5EAC4</accession>
<dbReference type="Proteomes" id="UP000025227">
    <property type="component" value="Unplaced"/>
</dbReference>
<sequence>MICALYLTRHSPPIPGLTRSLQVDLKELRNFVTDIHNDRRQTDDRQTTDRTTDRTTNEALYTFTQRMDCSSEELGRLRLKVVGQPGWTSP</sequence>
<name>A0A7I5EAC4_HAECO</name>
<dbReference type="WBParaSite" id="HCON_00101600-00001">
    <property type="protein sequence ID" value="HCON_00101600-00001"/>
    <property type="gene ID" value="HCON_00101600"/>
</dbReference>
<proteinExistence type="predicted"/>
<organism evidence="2 3">
    <name type="scientific">Haemonchus contortus</name>
    <name type="common">Barber pole worm</name>
    <dbReference type="NCBI Taxonomy" id="6289"/>
    <lineage>
        <taxon>Eukaryota</taxon>
        <taxon>Metazoa</taxon>
        <taxon>Ecdysozoa</taxon>
        <taxon>Nematoda</taxon>
        <taxon>Chromadorea</taxon>
        <taxon>Rhabditida</taxon>
        <taxon>Rhabditina</taxon>
        <taxon>Rhabditomorpha</taxon>
        <taxon>Strongyloidea</taxon>
        <taxon>Trichostrongylidae</taxon>
        <taxon>Haemonchus</taxon>
    </lineage>
</organism>
<evidence type="ECO:0000313" key="3">
    <source>
        <dbReference type="WBParaSite" id="HCON_00101600-00001"/>
    </source>
</evidence>